<protein>
    <submittedName>
        <fullName evidence="4">Uncharacterized protein</fullName>
    </submittedName>
</protein>
<name>A0AA85J4K3_TRIRE</name>
<dbReference type="PANTHER" id="PTHR46461">
    <property type="entry name" value="KELCH DOMAIN-CONTAINING PROTEIN 3"/>
    <property type="match status" value="1"/>
</dbReference>
<dbReference type="InterPro" id="IPR006652">
    <property type="entry name" value="Kelch_1"/>
</dbReference>
<organism evidence="3 4">
    <name type="scientific">Trichobilharzia regenti</name>
    <name type="common">Nasal bird schistosome</name>
    <dbReference type="NCBI Taxonomy" id="157069"/>
    <lineage>
        <taxon>Eukaryota</taxon>
        <taxon>Metazoa</taxon>
        <taxon>Spiralia</taxon>
        <taxon>Lophotrochozoa</taxon>
        <taxon>Platyhelminthes</taxon>
        <taxon>Trematoda</taxon>
        <taxon>Digenea</taxon>
        <taxon>Strigeidida</taxon>
        <taxon>Schistosomatoidea</taxon>
        <taxon>Schistosomatidae</taxon>
        <taxon>Trichobilharzia</taxon>
    </lineage>
</organism>
<dbReference type="InterPro" id="IPR011043">
    <property type="entry name" value="Gal_Oxase/kelch_b-propeller"/>
</dbReference>
<dbReference type="AlphaFoldDB" id="A0AA85J4K3"/>
<feature type="compositionally biased region" description="Low complexity" evidence="2">
    <location>
        <begin position="549"/>
        <end position="565"/>
    </location>
</feature>
<dbReference type="InterPro" id="IPR052637">
    <property type="entry name" value="KLHDC3-like"/>
</dbReference>
<dbReference type="Proteomes" id="UP000050795">
    <property type="component" value="Unassembled WGS sequence"/>
</dbReference>
<dbReference type="GO" id="GO:0005737">
    <property type="term" value="C:cytoplasm"/>
    <property type="evidence" value="ECO:0007669"/>
    <property type="project" value="TreeGrafter"/>
</dbReference>
<evidence type="ECO:0000256" key="1">
    <source>
        <dbReference type="ARBA" id="ARBA00022441"/>
    </source>
</evidence>
<feature type="region of interest" description="Disordered" evidence="2">
    <location>
        <begin position="993"/>
        <end position="1014"/>
    </location>
</feature>
<dbReference type="Pfam" id="PF01344">
    <property type="entry name" value="Kelch_1"/>
    <property type="match status" value="2"/>
</dbReference>
<evidence type="ECO:0000313" key="3">
    <source>
        <dbReference type="Proteomes" id="UP000050795"/>
    </source>
</evidence>
<dbReference type="SUPFAM" id="SSF50965">
    <property type="entry name" value="Galactose oxidase, central domain"/>
    <property type="match status" value="1"/>
</dbReference>
<proteinExistence type="predicted"/>
<reference evidence="3" key="1">
    <citation type="submission" date="2022-06" db="EMBL/GenBank/DDBJ databases">
        <authorList>
            <person name="Berger JAMES D."/>
            <person name="Berger JAMES D."/>
        </authorList>
    </citation>
    <scope>NUCLEOTIDE SEQUENCE [LARGE SCALE GENOMIC DNA]</scope>
</reference>
<reference evidence="4" key="2">
    <citation type="submission" date="2023-11" db="UniProtKB">
        <authorList>
            <consortium name="WormBaseParasite"/>
        </authorList>
    </citation>
    <scope>IDENTIFICATION</scope>
</reference>
<feature type="region of interest" description="Disordered" evidence="2">
    <location>
        <begin position="549"/>
        <end position="570"/>
    </location>
</feature>
<keyword evidence="1" id="KW-0880">Kelch repeat</keyword>
<keyword evidence="3" id="KW-1185">Reference proteome</keyword>
<dbReference type="PANTHER" id="PTHR46461:SF1">
    <property type="entry name" value="KELCH DOMAIN-CONTAINING PROTEIN 3"/>
    <property type="match status" value="1"/>
</dbReference>
<dbReference type="GO" id="GO:0003682">
    <property type="term" value="F:chromatin binding"/>
    <property type="evidence" value="ECO:0007669"/>
    <property type="project" value="InterPro"/>
</dbReference>
<evidence type="ECO:0000256" key="2">
    <source>
        <dbReference type="SAM" id="MobiDB-lite"/>
    </source>
</evidence>
<dbReference type="WBParaSite" id="TREG1_125930.1">
    <property type="protein sequence ID" value="TREG1_125930.1"/>
    <property type="gene ID" value="TREG1_125930"/>
</dbReference>
<dbReference type="Gene3D" id="2.120.10.80">
    <property type="entry name" value="Kelch-type beta propeller"/>
    <property type="match status" value="2"/>
</dbReference>
<evidence type="ECO:0000313" key="4">
    <source>
        <dbReference type="WBParaSite" id="TREG1_125930.1"/>
    </source>
</evidence>
<dbReference type="SUPFAM" id="SSF117281">
    <property type="entry name" value="Kelch motif"/>
    <property type="match status" value="1"/>
</dbReference>
<sequence>MESWQRLGDSPFSRVNHQAVCLGECIYVFGGFDSQMQDVDYNKSQIDTYMWDIRKNEWRQLPYPLLFKSWDCTRKTWGPDPILERNGCIQPSFRFGHTVVAWRGRGWLFGGRMKHQVCPNQLYMFDPGSLSHYQSTESLNGQQLGCKFSTRKLRPACWAEVRGMVGSIPTPRDGHSATVSENAMFIFGGYDSVFDNYDNSVYRLDFITWNWTQIEIREEITPSLSYFPTECPNMNIDNGVNFTDENRISTNQTSSSPCSQIPLPRDFACLASYQGRIFLFGGRSKSPDQAAAYDVYDSAVWELIPLVYTSATSSSNSVNILSEKERLIPARCTACDEEMIDCLGTTRSRLFRILWEEETGNWFGPEFWATCPPRPCCLWKFLNSKAKRKSKNRRHNYKLPTQYRSRWSSGSAVWVVRHSGHGLQTPEVLIPELLNKINASSSSSTAATLDDAQLPFLQPSFKLNSPYGRRSPSHWLYNGNLYIAFGAIRSQTGQGVQLHYQDVWRFNLFTYIWTQVCTSSSSSSSFQIHLPSARRRAIACLHIAAPNISSNNDDGDNNNNNNNNSLSMKQKPRVYVFGGTQPRVLNKKINNYSQSLHHMSTTTTNSTSTSASFYNSLPHRRSLNINWRNNRTQNEILGLHKCIAFTAVLCIQSNSSDNGNGMKCGGGGGGDGSGGSTPNNASSSSNTTITKFHLIIIMPRDNPPIRDNFFVLSNLFIINYDELSVVFNDSSTTSTTTVILAIGTIYEVEEPYILEEYIFSQNSPMVIKQYGNRLTVSPSVSAYLKPIIYILLEAIERTLHHTSCLKYAPSSNYSLTNNNNNVNNNNKRFNLLTYKTNFTYSDDPHASEAIESSTATTRVYIDVLQLMNRIVTCNNNNNNNNNNNRTNETDDSNLLLLSSSLMNTANITSPSFSNATAIASSSSLSVSSSPPSRCCCKYHTLKSIILSQTNDVNLQGTVASILIEYINSIQNILPSLLLDGSRTISYHHQQGTSHLSCTNSVDDNRRHSSSINMIDRNSGRLIESSSSTNTPRVLELVQYICTERQRLNENQLSLIRNRMLSSENLFTLNHFRILNTENPFDTDNDSEQLTDSKDTEIHLIPNIGVISKGIEELQELSDCYVFSFDTSLYDLCLRNTSDSTQESLLAQVLPSDIVSDLKHLYSPNINTMRRSKFG</sequence>
<dbReference type="InterPro" id="IPR015915">
    <property type="entry name" value="Kelch-typ_b-propeller"/>
</dbReference>
<accession>A0AA85J4K3</accession>